<protein>
    <recommendedName>
        <fullName evidence="4">DNA topoisomerase</fullName>
        <ecNumber evidence="4">5.6.2.1</ecNumber>
    </recommendedName>
</protein>
<gene>
    <name evidence="12" type="ORF">KN1_25180</name>
</gene>
<evidence type="ECO:0000256" key="6">
    <source>
        <dbReference type="ARBA" id="ARBA00022833"/>
    </source>
</evidence>
<dbReference type="InterPro" id="IPR003602">
    <property type="entry name" value="Topo_IA_DNA-bd_dom"/>
</dbReference>
<dbReference type="InterPro" id="IPR023405">
    <property type="entry name" value="Topo_IA_core_domain"/>
</dbReference>
<dbReference type="GO" id="GO:0006281">
    <property type="term" value="P:DNA repair"/>
    <property type="evidence" value="ECO:0007669"/>
    <property type="project" value="TreeGrafter"/>
</dbReference>
<comment type="catalytic activity">
    <reaction evidence="1">
        <text>ATP-independent breakage of single-stranded DNA, followed by passage and rejoining.</text>
        <dbReference type="EC" id="5.6.2.1"/>
    </reaction>
</comment>
<dbReference type="NCBIfam" id="TIGR01057">
    <property type="entry name" value="topA_arch"/>
    <property type="match status" value="1"/>
</dbReference>
<evidence type="ECO:0000256" key="8">
    <source>
        <dbReference type="ARBA" id="ARBA00023125"/>
    </source>
</evidence>
<dbReference type="PRINTS" id="PR00417">
    <property type="entry name" value="PRTPISMRASEI"/>
</dbReference>
<dbReference type="InterPro" id="IPR003601">
    <property type="entry name" value="Topo_IA_2"/>
</dbReference>
<dbReference type="FunFam" id="1.10.290.10:FF:000003">
    <property type="entry name" value="DNA topoisomerase"/>
    <property type="match status" value="1"/>
</dbReference>
<organism evidence="12 13">
    <name type="scientific">Stygiolobus caldivivus</name>
    <dbReference type="NCBI Taxonomy" id="2824673"/>
    <lineage>
        <taxon>Archaea</taxon>
        <taxon>Thermoproteota</taxon>
        <taxon>Thermoprotei</taxon>
        <taxon>Sulfolobales</taxon>
        <taxon>Sulfolobaceae</taxon>
        <taxon>Stygiolobus</taxon>
    </lineage>
</organism>
<feature type="domain" description="Topo IA-type catalytic" evidence="11">
    <location>
        <begin position="156"/>
        <end position="577"/>
    </location>
</feature>
<dbReference type="InterPro" id="IPR005739">
    <property type="entry name" value="TopoI_arch"/>
</dbReference>
<dbReference type="Pfam" id="PF01131">
    <property type="entry name" value="Topoisom_bac"/>
    <property type="match status" value="1"/>
</dbReference>
<dbReference type="EMBL" id="AP024597">
    <property type="protein sequence ID" value="BCU71221.1"/>
    <property type="molecule type" value="Genomic_DNA"/>
</dbReference>
<dbReference type="PANTHER" id="PTHR11390">
    <property type="entry name" value="PROKARYOTIC DNA TOPOISOMERASE"/>
    <property type="match status" value="1"/>
</dbReference>
<dbReference type="Proteomes" id="UP000825123">
    <property type="component" value="Chromosome"/>
</dbReference>
<dbReference type="Gene3D" id="2.70.20.10">
    <property type="entry name" value="Topoisomerase I, domain 3"/>
    <property type="match status" value="1"/>
</dbReference>
<keyword evidence="5" id="KW-0479">Metal-binding</keyword>
<keyword evidence="9" id="KW-0413">Isomerase</keyword>
<dbReference type="GO" id="GO:0046872">
    <property type="term" value="F:metal ion binding"/>
    <property type="evidence" value="ECO:0007669"/>
    <property type="project" value="UniProtKB-KW"/>
</dbReference>
<evidence type="ECO:0000259" key="11">
    <source>
        <dbReference type="PROSITE" id="PS52039"/>
    </source>
</evidence>
<keyword evidence="8" id="KW-0238">DNA-binding</keyword>
<keyword evidence="13" id="KW-1185">Reference proteome</keyword>
<dbReference type="InterPro" id="IPR013825">
    <property type="entry name" value="Topo_IA_cen_sub2"/>
</dbReference>
<dbReference type="Gene3D" id="3.40.50.140">
    <property type="match status" value="1"/>
</dbReference>
<dbReference type="Pfam" id="PF01751">
    <property type="entry name" value="Toprim"/>
    <property type="match status" value="1"/>
</dbReference>
<dbReference type="GeneID" id="66164243"/>
<dbReference type="SUPFAM" id="SSF56712">
    <property type="entry name" value="Prokaryotic type I DNA topoisomerase"/>
    <property type="match status" value="1"/>
</dbReference>
<comment type="similarity">
    <text evidence="3">Belongs to the type IA topoisomerase family.</text>
</comment>
<evidence type="ECO:0000256" key="1">
    <source>
        <dbReference type="ARBA" id="ARBA00000213"/>
    </source>
</evidence>
<proteinExistence type="inferred from homology"/>
<dbReference type="GO" id="GO:0003917">
    <property type="term" value="F:DNA topoisomerase type I (single strand cut, ATP-independent) activity"/>
    <property type="evidence" value="ECO:0007669"/>
    <property type="project" value="UniProtKB-EC"/>
</dbReference>
<feature type="domain" description="Toprim" evidence="10">
    <location>
        <begin position="8"/>
        <end position="141"/>
    </location>
</feature>
<dbReference type="PROSITE" id="PS50880">
    <property type="entry name" value="TOPRIM"/>
    <property type="match status" value="1"/>
</dbReference>
<evidence type="ECO:0000256" key="3">
    <source>
        <dbReference type="ARBA" id="ARBA00009446"/>
    </source>
</evidence>
<dbReference type="InterPro" id="IPR034144">
    <property type="entry name" value="TOPRIM_TopoIII"/>
</dbReference>
<evidence type="ECO:0000256" key="9">
    <source>
        <dbReference type="ARBA" id="ARBA00023235"/>
    </source>
</evidence>
<keyword evidence="7" id="KW-0799">Topoisomerase</keyword>
<dbReference type="SMART" id="SM00437">
    <property type="entry name" value="TOP1Ac"/>
    <property type="match status" value="1"/>
</dbReference>
<evidence type="ECO:0000259" key="10">
    <source>
        <dbReference type="PROSITE" id="PS50880"/>
    </source>
</evidence>
<evidence type="ECO:0000313" key="13">
    <source>
        <dbReference type="Proteomes" id="UP000825123"/>
    </source>
</evidence>
<evidence type="ECO:0000256" key="5">
    <source>
        <dbReference type="ARBA" id="ARBA00022723"/>
    </source>
</evidence>
<dbReference type="SMART" id="SM00493">
    <property type="entry name" value="TOPRIM"/>
    <property type="match status" value="1"/>
</dbReference>
<accession>A0A8D5ZK07</accession>
<dbReference type="PROSITE" id="PS52039">
    <property type="entry name" value="TOPO_IA_2"/>
    <property type="match status" value="1"/>
</dbReference>
<evidence type="ECO:0000256" key="2">
    <source>
        <dbReference type="ARBA" id="ARBA00001946"/>
    </source>
</evidence>
<dbReference type="InterPro" id="IPR006171">
    <property type="entry name" value="TOPRIM_dom"/>
</dbReference>
<dbReference type="InterPro" id="IPR013497">
    <property type="entry name" value="Topo_IA_cen"/>
</dbReference>
<evidence type="ECO:0000313" key="12">
    <source>
        <dbReference type="EMBL" id="BCU71221.1"/>
    </source>
</evidence>
<dbReference type="SMART" id="SM00436">
    <property type="entry name" value="TOP1Bc"/>
    <property type="match status" value="1"/>
</dbReference>
<dbReference type="KEGG" id="csty:KN1_25180"/>
<dbReference type="PANTHER" id="PTHR11390:SF26">
    <property type="entry name" value="DNA TOPOISOMERASE 1"/>
    <property type="match status" value="1"/>
</dbReference>
<reference evidence="12 13" key="1">
    <citation type="submission" date="2021-04" db="EMBL/GenBank/DDBJ databases">
        <title>Complete genome sequence of Stygiolobus sp. KN-1.</title>
        <authorList>
            <person name="Nakamura K."/>
            <person name="Sakai H."/>
            <person name="Kurosawa N."/>
        </authorList>
    </citation>
    <scope>NUCLEOTIDE SEQUENCE [LARGE SCALE GENOMIC DNA]</scope>
    <source>
        <strain evidence="12 13">KN-1</strain>
    </source>
</reference>
<evidence type="ECO:0000256" key="4">
    <source>
        <dbReference type="ARBA" id="ARBA00012891"/>
    </source>
</evidence>
<dbReference type="GO" id="GO:0006265">
    <property type="term" value="P:DNA topological change"/>
    <property type="evidence" value="ECO:0007669"/>
    <property type="project" value="InterPro"/>
</dbReference>
<dbReference type="InterPro" id="IPR013826">
    <property type="entry name" value="Topo_IA_cen_sub3"/>
</dbReference>
<comment type="cofactor">
    <cofactor evidence="2">
        <name>Mg(2+)</name>
        <dbReference type="ChEBI" id="CHEBI:18420"/>
    </cofactor>
</comment>
<dbReference type="InterPro" id="IPR000380">
    <property type="entry name" value="Topo_IA"/>
</dbReference>
<dbReference type="NCBIfam" id="NF004438">
    <property type="entry name" value="PRK05776.1"/>
    <property type="match status" value="1"/>
</dbReference>
<dbReference type="RefSeq" id="WP_221287957.1">
    <property type="nucleotide sequence ID" value="NZ_AP024597.1"/>
</dbReference>
<dbReference type="CDD" id="cd00186">
    <property type="entry name" value="TOP1Ac"/>
    <property type="match status" value="1"/>
</dbReference>
<dbReference type="PROSITE" id="PS00396">
    <property type="entry name" value="TOPO_IA_1"/>
    <property type="match status" value="1"/>
</dbReference>
<dbReference type="AlphaFoldDB" id="A0A8D5ZK07"/>
<dbReference type="GO" id="GO:0003677">
    <property type="term" value="F:DNA binding"/>
    <property type="evidence" value="ECO:0007669"/>
    <property type="project" value="UniProtKB-KW"/>
</dbReference>
<dbReference type="InterPro" id="IPR023406">
    <property type="entry name" value="Topo_IA_AS"/>
</dbReference>
<dbReference type="Gene3D" id="1.10.460.10">
    <property type="entry name" value="Topoisomerase I, domain 2"/>
    <property type="match status" value="1"/>
</dbReference>
<sequence length="669" mass="76546">MVCKPKEYTLIIAEKSKAAKKIAEALSTKPQVCKQFSVTYWVVNYDRNQLIIAPAAGHLFNLHGNSGFPVFSMEWKPLWYIDSSSRYTKKYYELFKALSSSAKEFVNACDFDIEGSVIGYIIIKFFGDEKKAKRMKFSALTREDIRRAFAHLEPLDYNMISAGIARHKVDWLWGINVSRALMNAIKEVTSKKVVLSAGRVQSPTLIHVVNTTVDRETYVPLPYYTISVEAVINKRKIKFTLDKVFESKEEAQKFAEKIRSDQIIVKEVNYEERNLIRPPPFNLGDLQVEAGRVLGLSPYYTERLAEELYLDGLISYPRTNSQKIPATVNIDQIVQELEKNNFASLVKTVKNITKKERGFKVRQGEKEDPAHPAIYPTGEKAKGLQLKTYKLYELIVRRFLASISADARVKDQHVVLAFKNTEFKAKLSFQKVEFKGWLLVYPYRKVTDEEFLDTKEGEIGRITKVSVSMKMSKPSQGRLTKIDLLKWMESSNLGTEATRGRIIETLFDRKYLEKKGTYIVPTYLGITVAEVLDQYFNELTDISLTKKMEEKLNAIIDGKAKEQEVIDDTVKMLEQYLDKYQEVKKPIGEKLGGVLGLVRYTQCKVCRLEATGSNGLCKYHETALKKLRESLTVWKERSGLSETVIIKKISASSSTGKYVKEIIQKGWIQ</sequence>
<dbReference type="CDD" id="cd03362">
    <property type="entry name" value="TOPRIM_TopoIA_TopoIII"/>
    <property type="match status" value="1"/>
</dbReference>
<keyword evidence="6" id="KW-0862">Zinc</keyword>
<evidence type="ECO:0000256" key="7">
    <source>
        <dbReference type="ARBA" id="ARBA00023029"/>
    </source>
</evidence>
<dbReference type="InterPro" id="IPR013824">
    <property type="entry name" value="Topo_IA_cen_sub1"/>
</dbReference>
<dbReference type="GO" id="GO:0006310">
    <property type="term" value="P:DNA recombination"/>
    <property type="evidence" value="ECO:0007669"/>
    <property type="project" value="TreeGrafter"/>
</dbReference>
<dbReference type="Gene3D" id="1.10.290.10">
    <property type="entry name" value="Topoisomerase I, domain 4"/>
    <property type="match status" value="1"/>
</dbReference>
<name>A0A8D5ZK07_9CREN</name>
<dbReference type="EC" id="5.6.2.1" evidence="4"/>